<feature type="transmembrane region" description="Helical" evidence="12">
    <location>
        <begin position="59"/>
        <end position="79"/>
    </location>
</feature>
<feature type="domain" description="Membrane insertase YidC/Oxa/ALB C-terminal" evidence="14">
    <location>
        <begin position="59"/>
        <end position="241"/>
    </location>
</feature>
<evidence type="ECO:0000256" key="5">
    <source>
        <dbReference type="ARBA" id="ARBA00022729"/>
    </source>
</evidence>
<evidence type="ECO:0000256" key="6">
    <source>
        <dbReference type="ARBA" id="ARBA00022927"/>
    </source>
</evidence>
<dbReference type="HAMAP" id="MF_01811">
    <property type="entry name" value="YidC_type2"/>
    <property type="match status" value="1"/>
</dbReference>
<dbReference type="PROSITE" id="PS51257">
    <property type="entry name" value="PROKAR_LIPOPROTEIN"/>
    <property type="match status" value="1"/>
</dbReference>
<dbReference type="SMR" id="A0A9W4A3L7"/>
<evidence type="ECO:0000313" key="15">
    <source>
        <dbReference type="EMBL" id="BAR80884.1"/>
    </source>
</evidence>
<evidence type="ECO:0000256" key="3">
    <source>
        <dbReference type="ARBA" id="ARBA00022475"/>
    </source>
</evidence>
<dbReference type="PRINTS" id="PR01900">
    <property type="entry name" value="YIDCPROTEIN"/>
</dbReference>
<protein>
    <recommendedName>
        <fullName evidence="12">Membrane protein insertase YidC</fullName>
    </recommendedName>
    <alternativeName>
        <fullName evidence="12">Foldase YidC</fullName>
    </alternativeName>
    <alternativeName>
        <fullName evidence="12">Membrane integrase YidC</fullName>
    </alternativeName>
    <alternativeName>
        <fullName evidence="12">Membrane protein YidC</fullName>
    </alternativeName>
</protein>
<dbReference type="GO" id="GO:0015031">
    <property type="term" value="P:protein transport"/>
    <property type="evidence" value="ECO:0007669"/>
    <property type="project" value="UniProtKB-KW"/>
</dbReference>
<evidence type="ECO:0000256" key="7">
    <source>
        <dbReference type="ARBA" id="ARBA00022989"/>
    </source>
</evidence>
<organism evidence="15 16">
    <name type="scientific">Bacillus thuringiensis subsp. tolworthi</name>
    <dbReference type="NCBI Taxonomy" id="1442"/>
    <lineage>
        <taxon>Bacteria</taxon>
        <taxon>Bacillati</taxon>
        <taxon>Bacillota</taxon>
        <taxon>Bacilli</taxon>
        <taxon>Bacillales</taxon>
        <taxon>Bacillaceae</taxon>
        <taxon>Bacillus</taxon>
        <taxon>Bacillus cereus group</taxon>
    </lineage>
</organism>
<dbReference type="PANTHER" id="PTHR12428">
    <property type="entry name" value="OXA1"/>
    <property type="match status" value="1"/>
</dbReference>
<evidence type="ECO:0000256" key="12">
    <source>
        <dbReference type="HAMAP-Rule" id="MF_01811"/>
    </source>
</evidence>
<gene>
    <name evidence="12" type="primary">yidC</name>
    <name evidence="15" type="ORF">KNN_00003</name>
</gene>
<dbReference type="AlphaFoldDB" id="A0A9W4A3L7"/>
<name>A0A9W4A3L7_BACTO</name>
<feature type="transmembrane region" description="Helical" evidence="12">
    <location>
        <begin position="170"/>
        <end position="188"/>
    </location>
</feature>
<evidence type="ECO:0000256" key="13">
    <source>
        <dbReference type="SAM" id="SignalP"/>
    </source>
</evidence>
<evidence type="ECO:0000256" key="2">
    <source>
        <dbReference type="ARBA" id="ARBA00022448"/>
    </source>
</evidence>
<comment type="subcellular location">
    <subcellularLocation>
        <location evidence="1 12">Cell membrane</location>
        <topology evidence="1 12">Multi-pass membrane protein</topology>
    </subcellularLocation>
</comment>
<proteinExistence type="inferred from homology"/>
<keyword evidence="5 12" id="KW-0732">Signal</keyword>
<dbReference type="InterPro" id="IPR028055">
    <property type="entry name" value="YidC/Oxa/ALB_C"/>
</dbReference>
<accession>A0A9W4A3L7</accession>
<feature type="transmembrane region" description="Helical" evidence="12">
    <location>
        <begin position="200"/>
        <end position="218"/>
    </location>
</feature>
<keyword evidence="11 12" id="KW-0449">Lipoprotein</keyword>
<dbReference type="GO" id="GO:0051205">
    <property type="term" value="P:protein insertion into membrane"/>
    <property type="evidence" value="ECO:0007669"/>
    <property type="project" value="TreeGrafter"/>
</dbReference>
<evidence type="ECO:0000313" key="16">
    <source>
        <dbReference type="Proteomes" id="UP000055316"/>
    </source>
</evidence>
<dbReference type="Pfam" id="PF02096">
    <property type="entry name" value="60KD_IMP"/>
    <property type="match status" value="1"/>
</dbReference>
<keyword evidence="2 12" id="KW-0813">Transport</keyword>
<evidence type="ECO:0000256" key="1">
    <source>
        <dbReference type="ARBA" id="ARBA00004651"/>
    </source>
</evidence>
<keyword evidence="10 12" id="KW-0143">Chaperone</keyword>
<evidence type="ECO:0000256" key="11">
    <source>
        <dbReference type="ARBA" id="ARBA00023288"/>
    </source>
</evidence>
<keyword evidence="8 12" id="KW-0472">Membrane</keyword>
<dbReference type="GO" id="GO:0005886">
    <property type="term" value="C:plasma membrane"/>
    <property type="evidence" value="ECO:0007669"/>
    <property type="project" value="UniProtKB-SubCell"/>
</dbReference>
<feature type="chain" id="PRO_5040739640" description="Membrane protein insertase YidC" evidence="13">
    <location>
        <begin position="19"/>
        <end position="258"/>
    </location>
</feature>
<evidence type="ECO:0000256" key="8">
    <source>
        <dbReference type="ARBA" id="ARBA00023136"/>
    </source>
</evidence>
<feature type="transmembrane region" description="Helical" evidence="12">
    <location>
        <begin position="126"/>
        <end position="150"/>
    </location>
</feature>
<dbReference type="InterPro" id="IPR047196">
    <property type="entry name" value="YidC_ALB_C"/>
</dbReference>
<evidence type="ECO:0000256" key="4">
    <source>
        <dbReference type="ARBA" id="ARBA00022692"/>
    </source>
</evidence>
<evidence type="ECO:0000256" key="10">
    <source>
        <dbReference type="ARBA" id="ARBA00023186"/>
    </source>
</evidence>
<dbReference type="GO" id="GO:0032977">
    <property type="term" value="F:membrane insertase activity"/>
    <property type="evidence" value="ECO:0007669"/>
    <property type="project" value="InterPro"/>
</dbReference>
<keyword evidence="4 12" id="KW-0812">Transmembrane</keyword>
<dbReference type="PRINTS" id="PR00701">
    <property type="entry name" value="60KDINNERMP"/>
</dbReference>
<comment type="function">
    <text evidence="12">Required for the insertion and/or proper folding and/or complex formation of integral membrane proteins into the membrane. Involved in integration of membrane proteins that insert both dependently and independently of the Sec translocase complex, as well as at least some lipoproteins.</text>
</comment>
<evidence type="ECO:0000259" key="14">
    <source>
        <dbReference type="Pfam" id="PF02096"/>
    </source>
</evidence>
<dbReference type="InterPro" id="IPR001708">
    <property type="entry name" value="YidC/ALB3/OXA1/COX18"/>
</dbReference>
<dbReference type="NCBIfam" id="TIGR03592">
    <property type="entry name" value="yidC_oxa1_cterm"/>
    <property type="match status" value="1"/>
</dbReference>
<dbReference type="NCBIfam" id="NF002803">
    <property type="entry name" value="PRK02944.1"/>
    <property type="match status" value="1"/>
</dbReference>
<sequence>MKKKLGLLAMVVALMAIATGCSETGQPITSKSTGIWNEYFVYPLSQLITYFADLFNSNYGLAIVITTLIIRFALLPLMIKQTKSTKAMQALQPEMVKLKEKYSSKDQATQQKLQQEMMQLYQKNGVNPLAGCLPIFVQMPILFAFYHAIMRTAEIKQHSFLWFDLGHADPFYILPVVAAITTFIQQKLAMAGTAGQNPQMAMMLWLMPIMILIFAINFPAALSLYWVVGNIFGIAQMYFIKGPEIKASKAGKAGGSSK</sequence>
<dbReference type="PANTHER" id="PTHR12428:SF65">
    <property type="entry name" value="CYTOCHROME C OXIDASE ASSEMBLY PROTEIN COX18, MITOCHONDRIAL"/>
    <property type="match status" value="1"/>
</dbReference>
<comment type="similarity">
    <text evidence="12">Belongs to the OXA1/ALB3/YidC family. Type 2 subfamily.</text>
</comment>
<dbReference type="CDD" id="cd20070">
    <property type="entry name" value="5TM_YidC_Alb3"/>
    <property type="match status" value="1"/>
</dbReference>
<dbReference type="Proteomes" id="UP000055316">
    <property type="component" value="Chromosome"/>
</dbReference>
<keyword evidence="9" id="KW-0564">Palmitate</keyword>
<reference evidence="15 16" key="1">
    <citation type="submission" date="2015-05" db="EMBL/GenBank/DDBJ databases">
        <title>Whole genome sequence of Bacillus thuringiensis serovar tolworthi Pasteur Institute Standard strain.</title>
        <authorList>
            <person name="Kanda K."/>
            <person name="Nakashima K."/>
            <person name="Nagano Y."/>
        </authorList>
    </citation>
    <scope>NUCLEOTIDE SEQUENCE [LARGE SCALE GENOMIC DNA]</scope>
    <source>
        <strain evidence="15 16">Pasteur Institute Standard strain</strain>
    </source>
</reference>
<dbReference type="RefSeq" id="WP_000727738.1">
    <property type="nucleotide sequence ID" value="NZ_AP014864.1"/>
</dbReference>
<keyword evidence="7 12" id="KW-1133">Transmembrane helix</keyword>
<dbReference type="GeneID" id="99621764"/>
<keyword evidence="3 12" id="KW-1003">Cell membrane</keyword>
<dbReference type="InterPro" id="IPR023060">
    <property type="entry name" value="YidC/YidC1/YidC2_Firmicutes"/>
</dbReference>
<dbReference type="EMBL" id="AP014864">
    <property type="protein sequence ID" value="BAR80884.1"/>
    <property type="molecule type" value="Genomic_DNA"/>
</dbReference>
<evidence type="ECO:0000256" key="9">
    <source>
        <dbReference type="ARBA" id="ARBA00023139"/>
    </source>
</evidence>
<feature type="signal peptide" evidence="13">
    <location>
        <begin position="1"/>
        <end position="18"/>
    </location>
</feature>
<keyword evidence="6 12" id="KW-0653">Protein transport</keyword>